<dbReference type="PROSITE" id="PS51194">
    <property type="entry name" value="HELICASE_CTER"/>
    <property type="match status" value="1"/>
</dbReference>
<evidence type="ECO:0000256" key="3">
    <source>
        <dbReference type="ARBA" id="ARBA00022806"/>
    </source>
</evidence>
<dbReference type="SMART" id="SM00490">
    <property type="entry name" value="HELICc"/>
    <property type="match status" value="1"/>
</dbReference>
<dbReference type="GO" id="GO:0005829">
    <property type="term" value="C:cytosol"/>
    <property type="evidence" value="ECO:0007669"/>
    <property type="project" value="TreeGrafter"/>
</dbReference>
<feature type="domain" description="Helicase ATP-binding" evidence="8">
    <location>
        <begin position="146"/>
        <end position="318"/>
    </location>
</feature>
<reference evidence="12" key="2">
    <citation type="submission" date="2021-11" db="EMBL/GenBank/DDBJ databases">
        <authorList>
            <consortium name="Genoscope - CEA"/>
            <person name="William W."/>
        </authorList>
    </citation>
    <scope>NUCLEOTIDE SEQUENCE</scope>
</reference>
<evidence type="ECO:0000259" key="9">
    <source>
        <dbReference type="PROSITE" id="PS51194"/>
    </source>
</evidence>
<dbReference type="Proteomes" id="UP000789595">
    <property type="component" value="Unassembled WGS sequence"/>
</dbReference>
<evidence type="ECO:0000256" key="6">
    <source>
        <dbReference type="RuleBase" id="RU000492"/>
    </source>
</evidence>
<dbReference type="PROSITE" id="PS51195">
    <property type="entry name" value="Q_MOTIF"/>
    <property type="match status" value="1"/>
</dbReference>
<feature type="short sequence motif" description="Q motif" evidence="5">
    <location>
        <begin position="115"/>
        <end position="143"/>
    </location>
</feature>
<feature type="region of interest" description="Disordered" evidence="7">
    <location>
        <begin position="502"/>
        <end position="553"/>
    </location>
</feature>
<evidence type="ECO:0000256" key="5">
    <source>
        <dbReference type="PROSITE-ProRule" id="PRU00552"/>
    </source>
</evidence>
<feature type="compositionally biased region" description="Acidic residues" evidence="7">
    <location>
        <begin position="78"/>
        <end position="111"/>
    </location>
</feature>
<dbReference type="InterPro" id="IPR027417">
    <property type="entry name" value="P-loop_NTPase"/>
</dbReference>
<dbReference type="EMBL" id="HBIW01011813">
    <property type="protein sequence ID" value="CAE0694683.1"/>
    <property type="molecule type" value="Transcribed_RNA"/>
</dbReference>
<dbReference type="PANTHER" id="PTHR47959">
    <property type="entry name" value="ATP-DEPENDENT RNA HELICASE RHLE-RELATED"/>
    <property type="match status" value="1"/>
</dbReference>
<evidence type="ECO:0000313" key="11">
    <source>
        <dbReference type="EMBL" id="CAE0694683.1"/>
    </source>
</evidence>
<dbReference type="InterPro" id="IPR000629">
    <property type="entry name" value="RNA-helicase_DEAD-box_CS"/>
</dbReference>
<evidence type="ECO:0000259" key="8">
    <source>
        <dbReference type="PROSITE" id="PS51192"/>
    </source>
</evidence>
<dbReference type="OrthoDB" id="10261904at2759"/>
<dbReference type="InterPro" id="IPR050079">
    <property type="entry name" value="DEAD_box_RNA_helicase"/>
</dbReference>
<accession>A0A7S3ZUU4</accession>
<dbReference type="InterPro" id="IPR014001">
    <property type="entry name" value="Helicase_ATP-bd"/>
</dbReference>
<dbReference type="InterPro" id="IPR014014">
    <property type="entry name" value="RNA_helicase_DEAD_Q_motif"/>
</dbReference>
<dbReference type="GO" id="GO:0003676">
    <property type="term" value="F:nucleic acid binding"/>
    <property type="evidence" value="ECO:0007669"/>
    <property type="project" value="InterPro"/>
</dbReference>
<feature type="compositionally biased region" description="Basic residues" evidence="7">
    <location>
        <begin position="1"/>
        <end position="17"/>
    </location>
</feature>
<dbReference type="InterPro" id="IPR011545">
    <property type="entry name" value="DEAD/DEAH_box_helicase_dom"/>
</dbReference>
<organism evidence="11">
    <name type="scientific">Pelagomonas calceolata</name>
    <dbReference type="NCBI Taxonomy" id="35677"/>
    <lineage>
        <taxon>Eukaryota</taxon>
        <taxon>Sar</taxon>
        <taxon>Stramenopiles</taxon>
        <taxon>Ochrophyta</taxon>
        <taxon>Pelagophyceae</taxon>
        <taxon>Pelagomonadales</taxon>
        <taxon>Pelagomonadaceae</taxon>
        <taxon>Pelagomonas</taxon>
    </lineage>
</organism>
<dbReference type="GO" id="GO:0016787">
    <property type="term" value="F:hydrolase activity"/>
    <property type="evidence" value="ECO:0007669"/>
    <property type="project" value="UniProtKB-KW"/>
</dbReference>
<feature type="compositionally biased region" description="Basic residues" evidence="7">
    <location>
        <begin position="534"/>
        <end position="553"/>
    </location>
</feature>
<feature type="domain" description="Helicase C-terminal" evidence="9">
    <location>
        <begin position="329"/>
        <end position="490"/>
    </location>
</feature>
<proteinExistence type="inferred from homology"/>
<evidence type="ECO:0000256" key="1">
    <source>
        <dbReference type="ARBA" id="ARBA00022741"/>
    </source>
</evidence>
<feature type="region of interest" description="Disordered" evidence="7">
    <location>
        <begin position="1"/>
        <end position="113"/>
    </location>
</feature>
<evidence type="ECO:0000313" key="13">
    <source>
        <dbReference type="Proteomes" id="UP000789595"/>
    </source>
</evidence>
<dbReference type="Pfam" id="PF00271">
    <property type="entry name" value="Helicase_C"/>
    <property type="match status" value="1"/>
</dbReference>
<dbReference type="EMBL" id="CAKKNE010000002">
    <property type="protein sequence ID" value="CAH0369524.1"/>
    <property type="molecule type" value="Genomic_DNA"/>
</dbReference>
<dbReference type="GO" id="GO:0003724">
    <property type="term" value="F:RNA helicase activity"/>
    <property type="evidence" value="ECO:0007669"/>
    <property type="project" value="InterPro"/>
</dbReference>
<reference evidence="11" key="1">
    <citation type="submission" date="2021-01" db="EMBL/GenBank/DDBJ databases">
        <authorList>
            <person name="Corre E."/>
            <person name="Pelletier E."/>
            <person name="Niang G."/>
            <person name="Scheremetjew M."/>
            <person name="Finn R."/>
            <person name="Kale V."/>
            <person name="Holt S."/>
            <person name="Cochrane G."/>
            <person name="Meng A."/>
            <person name="Brown T."/>
            <person name="Cohen L."/>
        </authorList>
    </citation>
    <scope>NUCLEOTIDE SEQUENCE</scope>
    <source>
        <strain evidence="11">CCMP1756</strain>
    </source>
</reference>
<feature type="compositionally biased region" description="Basic and acidic residues" evidence="7">
    <location>
        <begin position="65"/>
        <end position="77"/>
    </location>
</feature>
<dbReference type="PANTHER" id="PTHR47959:SF20">
    <property type="entry name" value="RNA HELICASE"/>
    <property type="match status" value="1"/>
</dbReference>
<name>A0A7S3ZUU4_9STRA</name>
<feature type="domain" description="DEAD-box RNA helicase Q" evidence="10">
    <location>
        <begin position="115"/>
        <end position="143"/>
    </location>
</feature>
<keyword evidence="13" id="KW-1185">Reference proteome</keyword>
<keyword evidence="2 6" id="KW-0378">Hydrolase</keyword>
<dbReference type="AlphaFoldDB" id="A0A7S3ZUU4"/>
<evidence type="ECO:0000256" key="2">
    <source>
        <dbReference type="ARBA" id="ARBA00022801"/>
    </source>
</evidence>
<dbReference type="SMART" id="SM00487">
    <property type="entry name" value="DEXDc"/>
    <property type="match status" value="1"/>
</dbReference>
<keyword evidence="3 6" id="KW-0347">Helicase</keyword>
<evidence type="ECO:0000259" key="10">
    <source>
        <dbReference type="PROSITE" id="PS51195"/>
    </source>
</evidence>
<keyword evidence="1 6" id="KW-0547">Nucleotide-binding</keyword>
<evidence type="ECO:0000256" key="4">
    <source>
        <dbReference type="ARBA" id="ARBA00022840"/>
    </source>
</evidence>
<dbReference type="InterPro" id="IPR001650">
    <property type="entry name" value="Helicase_C-like"/>
</dbReference>
<evidence type="ECO:0000256" key="7">
    <source>
        <dbReference type="SAM" id="MobiDB-lite"/>
    </source>
</evidence>
<dbReference type="Gene3D" id="3.40.50.300">
    <property type="entry name" value="P-loop containing nucleotide triphosphate hydrolases"/>
    <property type="match status" value="2"/>
</dbReference>
<dbReference type="CDD" id="cd18787">
    <property type="entry name" value="SF2_C_DEAD"/>
    <property type="match status" value="1"/>
</dbReference>
<evidence type="ECO:0008006" key="14">
    <source>
        <dbReference type="Google" id="ProtNLM"/>
    </source>
</evidence>
<dbReference type="Pfam" id="PF00270">
    <property type="entry name" value="DEAD"/>
    <property type="match status" value="1"/>
</dbReference>
<keyword evidence="4 6" id="KW-0067">ATP-binding</keyword>
<dbReference type="PROSITE" id="PS00039">
    <property type="entry name" value="DEAD_ATP_HELICASE"/>
    <property type="match status" value="1"/>
</dbReference>
<gene>
    <name evidence="11" type="ORF">PCAL00307_LOCUS10119</name>
    <name evidence="12" type="ORF">PECAL_2P26500</name>
</gene>
<comment type="similarity">
    <text evidence="6">Belongs to the DEAD box helicase family.</text>
</comment>
<evidence type="ECO:0000313" key="12">
    <source>
        <dbReference type="EMBL" id="CAH0369524.1"/>
    </source>
</evidence>
<dbReference type="GO" id="GO:0005524">
    <property type="term" value="F:ATP binding"/>
    <property type="evidence" value="ECO:0007669"/>
    <property type="project" value="UniProtKB-KW"/>
</dbReference>
<sequence length="553" mass="60725">MDPKRSTKKKKKQKRKSAGGPPRELVREAKTYAGPVAGCVFTTVRGVTGYYSDGPRAAPAPKKAKTPERVEAPKPEPEPEPEPAAADEPEAAAEEDDEAPDDDDEEEEEELEGKPAWAALGLHTALVDATTAVGWTKPTRIQRKAIPVALAGRDVIGLAETGSGKTGAFGLPIMHKLLEKPSRLFGTVLAPTRELAVQIHEVFDALGKAIGLRCVCIVGGVEVAQQSLALAKQPHCIIATPGRLVDHLENTKGFHLRGCKCLVMDEADRMLSMDFEAELDAICQAIPSEGRSSMLFSATMTSKVAKLQRASLHKPVKVEVNDKFATPRNLTQEYLFIPAKHKECYLAALLDMNRGRSGLVFCGTCAGATKVSLLLRQLGFEAQALHGKMDQPKRLGALRAFKSGDAKVLVATDVAARGLDIPTVDLVLNYDIPSHGKEYVHRVGRTARAGRKGRAVAFVTQYDVELYQRLEHLLGRRLPKADVDEDRALAFLDRVTEASRTAQRQMNDDDAFKKRRKKRDDFDDEDDAVDEKPRHKFAGLKKKKHASSKKRRR</sequence>
<dbReference type="SUPFAM" id="SSF52540">
    <property type="entry name" value="P-loop containing nucleoside triphosphate hydrolases"/>
    <property type="match status" value="1"/>
</dbReference>
<protein>
    <recommendedName>
        <fullName evidence="14">RNA helicase</fullName>
    </recommendedName>
</protein>
<dbReference type="PROSITE" id="PS51192">
    <property type="entry name" value="HELICASE_ATP_BIND_1"/>
    <property type="match status" value="1"/>
</dbReference>